<dbReference type="RefSeq" id="WP_128199662.1">
    <property type="nucleotide sequence ID" value="NZ_SACT01000006.1"/>
</dbReference>
<dbReference type="OrthoDB" id="8588389at2"/>
<proteinExistence type="predicted"/>
<dbReference type="Pfam" id="PF10001">
    <property type="entry name" value="DUF2242"/>
    <property type="match status" value="1"/>
</dbReference>
<dbReference type="InterPro" id="IPR018718">
    <property type="entry name" value="DUF2242"/>
</dbReference>
<dbReference type="Proteomes" id="UP000288178">
    <property type="component" value="Unassembled WGS sequence"/>
</dbReference>
<name>A0A437JSW4_9BURK</name>
<evidence type="ECO:0000313" key="1">
    <source>
        <dbReference type="EMBL" id="RVT50152.1"/>
    </source>
</evidence>
<dbReference type="AlphaFoldDB" id="A0A437JSW4"/>
<protein>
    <submittedName>
        <fullName evidence="1">DUF2242 domain-containing protein</fullName>
    </submittedName>
</protein>
<accession>A0A437JSW4</accession>
<sequence>MHRLPWVPVLAGLAVLGGCAVPEMPTLSDPPPPVHLSERFEATSSHAHRYPRSAEDVCEGARRALLSQGYVLSRNDRVVLVGSKFFQPEKDRHVELKLQVTCVPDDAADRAASAYVTAWEDQYVVKKSTSSSSLGVSAIGSISLPMGSSEDSLVKVGVQTVRDPAFYDRFHALIKLVLPAER</sequence>
<gene>
    <name evidence="1" type="ORF">ENE75_17755</name>
</gene>
<evidence type="ECO:0000313" key="2">
    <source>
        <dbReference type="Proteomes" id="UP000288178"/>
    </source>
</evidence>
<reference evidence="1 2" key="1">
    <citation type="submission" date="2019-01" db="EMBL/GenBank/DDBJ databases">
        <authorList>
            <person name="Chen W.-M."/>
        </authorList>
    </citation>
    <scope>NUCLEOTIDE SEQUENCE [LARGE SCALE GENOMIC DNA]</scope>
    <source>
        <strain evidence="1 2">ICH-3</strain>
    </source>
</reference>
<comment type="caution">
    <text evidence="1">The sequence shown here is derived from an EMBL/GenBank/DDBJ whole genome shotgun (WGS) entry which is preliminary data.</text>
</comment>
<dbReference type="EMBL" id="SACT01000006">
    <property type="protein sequence ID" value="RVT50152.1"/>
    <property type="molecule type" value="Genomic_DNA"/>
</dbReference>
<dbReference type="PROSITE" id="PS51257">
    <property type="entry name" value="PROKAR_LIPOPROTEIN"/>
    <property type="match status" value="1"/>
</dbReference>
<organism evidence="1 2">
    <name type="scientific">Rubrivivax albus</name>
    <dbReference type="NCBI Taxonomy" id="2499835"/>
    <lineage>
        <taxon>Bacteria</taxon>
        <taxon>Pseudomonadati</taxon>
        <taxon>Pseudomonadota</taxon>
        <taxon>Betaproteobacteria</taxon>
        <taxon>Burkholderiales</taxon>
        <taxon>Sphaerotilaceae</taxon>
        <taxon>Rubrivivax</taxon>
    </lineage>
</organism>
<keyword evidence="2" id="KW-1185">Reference proteome</keyword>